<gene>
    <name evidence="2" type="ORF">MENT_LOCUS10061</name>
</gene>
<protein>
    <submittedName>
        <fullName evidence="2">Uncharacterized protein</fullName>
    </submittedName>
</protein>
<comment type="caution">
    <text evidence="2">The sequence shown here is derived from an EMBL/GenBank/DDBJ whole genome shotgun (WGS) entry which is preliminary data.</text>
</comment>
<evidence type="ECO:0000256" key="1">
    <source>
        <dbReference type="SAM" id="Coils"/>
    </source>
</evidence>
<accession>A0A6V7UB14</accession>
<feature type="coiled-coil region" evidence="1">
    <location>
        <begin position="53"/>
        <end position="116"/>
    </location>
</feature>
<dbReference type="EMBL" id="CAJEWN010000046">
    <property type="protein sequence ID" value="CAD2150561.1"/>
    <property type="molecule type" value="Genomic_DNA"/>
</dbReference>
<name>A0A6V7UB14_MELEN</name>
<evidence type="ECO:0000313" key="3">
    <source>
        <dbReference type="Proteomes" id="UP000580250"/>
    </source>
</evidence>
<proteinExistence type="predicted"/>
<reference evidence="2 3" key="1">
    <citation type="submission" date="2020-08" db="EMBL/GenBank/DDBJ databases">
        <authorList>
            <person name="Koutsovoulos G."/>
            <person name="Danchin GJ E."/>
        </authorList>
    </citation>
    <scope>NUCLEOTIDE SEQUENCE [LARGE SCALE GENOMIC DNA]</scope>
</reference>
<organism evidence="2 3">
    <name type="scientific">Meloidogyne enterolobii</name>
    <name type="common">Root-knot nematode worm</name>
    <name type="synonym">Meloidogyne mayaguensis</name>
    <dbReference type="NCBI Taxonomy" id="390850"/>
    <lineage>
        <taxon>Eukaryota</taxon>
        <taxon>Metazoa</taxon>
        <taxon>Ecdysozoa</taxon>
        <taxon>Nematoda</taxon>
        <taxon>Chromadorea</taxon>
        <taxon>Rhabditida</taxon>
        <taxon>Tylenchina</taxon>
        <taxon>Tylenchomorpha</taxon>
        <taxon>Tylenchoidea</taxon>
        <taxon>Meloidogynidae</taxon>
        <taxon>Meloidogyninae</taxon>
        <taxon>Meloidogyne</taxon>
    </lineage>
</organism>
<dbReference type="AlphaFoldDB" id="A0A6V7UB14"/>
<dbReference type="Proteomes" id="UP000580250">
    <property type="component" value="Unassembled WGS sequence"/>
</dbReference>
<keyword evidence="1" id="KW-0175">Coiled coil</keyword>
<sequence>MTEERPSTNTDLEFKLYKQNNNLIKLETNLQIKFLEEKTLNLEKKNFFLEHELKEMDKKIQKTNADHKNEIEQIKKNLNFIDAKFQLLKAENDICLKQKDEKIKFLENEIKEIHAQNFINGW</sequence>
<evidence type="ECO:0000313" key="2">
    <source>
        <dbReference type="EMBL" id="CAD2150561.1"/>
    </source>
</evidence>